<evidence type="ECO:0000313" key="27">
    <source>
        <dbReference type="EMBL" id="EQC41210.1"/>
    </source>
</evidence>
<dbReference type="EMBL" id="JH767134">
    <property type="protein sequence ID" value="EQC41210.1"/>
    <property type="molecule type" value="Genomic_DNA"/>
</dbReference>
<evidence type="ECO:0000259" key="24">
    <source>
        <dbReference type="Pfam" id="PF14260"/>
    </source>
</evidence>
<feature type="compositionally biased region" description="Polar residues" evidence="21">
    <location>
        <begin position="593"/>
        <end position="614"/>
    </location>
</feature>
<comment type="cofactor">
    <cofactor evidence="1 20">
        <name>[4Fe-4S] cluster</name>
        <dbReference type="ChEBI" id="CHEBI:49883"/>
    </cofactor>
</comment>
<dbReference type="GO" id="GO:0051539">
    <property type="term" value="F:4 iron, 4 sulfur cluster binding"/>
    <property type="evidence" value="ECO:0007669"/>
    <property type="project" value="UniProtKB-KW"/>
</dbReference>
<feature type="domain" description="DNA-directed DNA polymerase family B exonuclease" evidence="23">
    <location>
        <begin position="623"/>
        <end position="809"/>
    </location>
</feature>
<feature type="compositionally biased region" description="Polar residues" evidence="21">
    <location>
        <begin position="556"/>
        <end position="573"/>
    </location>
</feature>
<dbReference type="Gene3D" id="3.30.342.10">
    <property type="entry name" value="DNA Polymerase, chain B, domain 1"/>
    <property type="match status" value="1"/>
</dbReference>
<dbReference type="Gene3D" id="3.90.1600.10">
    <property type="entry name" value="Palm domain of DNA polymerase"/>
    <property type="match status" value="1"/>
</dbReference>
<feature type="region of interest" description="Disordered" evidence="21">
    <location>
        <begin position="260"/>
        <end position="301"/>
    </location>
</feature>
<dbReference type="Pfam" id="PF14260">
    <property type="entry name" value="zf-C4pol"/>
    <property type="match status" value="1"/>
</dbReference>
<evidence type="ECO:0000256" key="20">
    <source>
        <dbReference type="RuleBase" id="RU000442"/>
    </source>
</evidence>
<dbReference type="RefSeq" id="XP_008604924.1">
    <property type="nucleotide sequence ID" value="XM_008606702.1"/>
</dbReference>
<dbReference type="OMA" id="RYILNLW"/>
<keyword evidence="17 20" id="KW-0539">Nucleus</keyword>
<keyword evidence="7 20" id="KW-0235">DNA replication</keyword>
<dbReference type="InterPro" id="IPR056447">
    <property type="entry name" value="REV3_N"/>
</dbReference>
<dbReference type="CDD" id="cd05534">
    <property type="entry name" value="POLBc_zeta"/>
    <property type="match status" value="1"/>
</dbReference>
<dbReference type="InterPro" id="IPR006134">
    <property type="entry name" value="DNA-dir_DNA_pol_B_multi_dom"/>
</dbReference>
<evidence type="ECO:0000256" key="12">
    <source>
        <dbReference type="ARBA" id="ARBA00022932"/>
    </source>
</evidence>
<feature type="domain" description="C4-type zinc-finger of DNA polymerase delta" evidence="24">
    <location>
        <begin position="1363"/>
        <end position="1443"/>
    </location>
</feature>
<evidence type="ECO:0000256" key="17">
    <source>
        <dbReference type="ARBA" id="ARBA00023242"/>
    </source>
</evidence>
<evidence type="ECO:0000256" key="15">
    <source>
        <dbReference type="ARBA" id="ARBA00023125"/>
    </source>
</evidence>
<keyword evidence="8 20" id="KW-0479">Metal-binding</keyword>
<dbReference type="PRINTS" id="PR00106">
    <property type="entry name" value="DNAPOLB"/>
</dbReference>
<dbReference type="GO" id="GO:0005634">
    <property type="term" value="C:nucleus"/>
    <property type="evidence" value="ECO:0007669"/>
    <property type="project" value="UniProtKB-SubCell"/>
</dbReference>
<keyword evidence="4 20" id="KW-0004">4Fe-4S</keyword>
<evidence type="ECO:0000256" key="19">
    <source>
        <dbReference type="ARBA" id="ARBA00066055"/>
    </source>
</evidence>
<evidence type="ECO:0000256" key="14">
    <source>
        <dbReference type="ARBA" id="ARBA00023014"/>
    </source>
</evidence>
<feature type="domain" description="DNA polymerase delta/zeta catalytic subunit N-terminal" evidence="25">
    <location>
        <begin position="66"/>
        <end position="157"/>
    </location>
</feature>
<keyword evidence="5 20" id="KW-0808">Transferase</keyword>
<dbReference type="GO" id="GO:0016035">
    <property type="term" value="C:zeta DNA polymerase complex"/>
    <property type="evidence" value="ECO:0007669"/>
    <property type="project" value="InterPro"/>
</dbReference>
<evidence type="ECO:0000256" key="2">
    <source>
        <dbReference type="ARBA" id="ARBA00004123"/>
    </source>
</evidence>
<dbReference type="CDD" id="cd05778">
    <property type="entry name" value="DNA_polB_zeta_exo"/>
    <property type="match status" value="1"/>
</dbReference>
<comment type="subcellular location">
    <subcellularLocation>
        <location evidence="2 20">Nucleus</location>
    </subcellularLocation>
</comment>
<keyword evidence="9" id="KW-0227">DNA damage</keyword>
<dbReference type="InterPro" id="IPR025687">
    <property type="entry name" value="Znf-C4pol"/>
</dbReference>
<dbReference type="GO" id="GO:0003887">
    <property type="term" value="F:DNA-directed DNA polymerase activity"/>
    <property type="evidence" value="ECO:0007669"/>
    <property type="project" value="UniProtKB-KW"/>
</dbReference>
<comment type="subunit">
    <text evidence="19">Forms DNA polymerase zeta with REV7.</text>
</comment>
<dbReference type="Gene3D" id="1.10.287.690">
    <property type="entry name" value="Helix hairpin bin"/>
    <property type="match status" value="1"/>
</dbReference>
<dbReference type="GO" id="GO:0008270">
    <property type="term" value="F:zinc ion binding"/>
    <property type="evidence" value="ECO:0007669"/>
    <property type="project" value="UniProtKB-KW"/>
</dbReference>
<gene>
    <name evidence="27" type="ORF">SDRG_01186</name>
</gene>
<evidence type="ECO:0000256" key="6">
    <source>
        <dbReference type="ARBA" id="ARBA00022695"/>
    </source>
</evidence>
<feature type="region of interest" description="Disordered" evidence="21">
    <location>
        <begin position="547"/>
        <end position="617"/>
    </location>
</feature>
<dbReference type="Gene3D" id="1.10.132.60">
    <property type="entry name" value="DNA polymerase family B, C-terminal domain"/>
    <property type="match status" value="1"/>
</dbReference>
<keyword evidence="11 20" id="KW-0862">Zinc</keyword>
<dbReference type="Gene3D" id="3.30.420.10">
    <property type="entry name" value="Ribonuclease H-like superfamily/Ribonuclease H"/>
    <property type="match status" value="1"/>
</dbReference>
<keyword evidence="16" id="KW-0234">DNA repair</keyword>
<dbReference type="Pfam" id="PF03104">
    <property type="entry name" value="DNA_pol_B_exo1"/>
    <property type="match status" value="1"/>
</dbReference>
<dbReference type="SUPFAM" id="SSF56672">
    <property type="entry name" value="DNA/RNA polymerases"/>
    <property type="match status" value="1"/>
</dbReference>
<dbReference type="InterPro" id="IPR043502">
    <property type="entry name" value="DNA/RNA_pol_sf"/>
</dbReference>
<keyword evidence="14 20" id="KW-0411">Iron-sulfur</keyword>
<dbReference type="PANTHER" id="PTHR45812">
    <property type="entry name" value="DNA POLYMERASE ZETA CATALYTIC SUBUNIT"/>
    <property type="match status" value="1"/>
</dbReference>
<feature type="domain" description="DNA-directed DNA polymerase family B multifunctional" evidence="22">
    <location>
        <begin position="875"/>
        <end position="1320"/>
    </location>
</feature>
<dbReference type="Proteomes" id="UP000030762">
    <property type="component" value="Unassembled WGS sequence"/>
</dbReference>
<keyword evidence="6 20" id="KW-0548">Nucleotidyltransferase</keyword>
<evidence type="ECO:0000256" key="8">
    <source>
        <dbReference type="ARBA" id="ARBA00022723"/>
    </source>
</evidence>
<keyword evidence="12 20" id="KW-0239">DNA-directed DNA polymerase</keyword>
<dbReference type="STRING" id="1156394.T0R4D0"/>
<dbReference type="Pfam" id="PF00136">
    <property type="entry name" value="DNA_pol_B"/>
    <property type="match status" value="1"/>
</dbReference>
<evidence type="ECO:0000256" key="13">
    <source>
        <dbReference type="ARBA" id="ARBA00023004"/>
    </source>
</evidence>
<evidence type="ECO:0000256" key="16">
    <source>
        <dbReference type="ARBA" id="ARBA00023204"/>
    </source>
</evidence>
<evidence type="ECO:0000256" key="3">
    <source>
        <dbReference type="ARBA" id="ARBA00005755"/>
    </source>
</evidence>
<dbReference type="GeneID" id="19941913"/>
<keyword evidence="13 20" id="KW-0408">Iron</keyword>
<dbReference type="SMART" id="SM00486">
    <property type="entry name" value="POLBc"/>
    <property type="match status" value="1"/>
</dbReference>
<dbReference type="VEuPathDB" id="FungiDB:SDRG_01186"/>
<evidence type="ECO:0000259" key="22">
    <source>
        <dbReference type="Pfam" id="PF00136"/>
    </source>
</evidence>
<dbReference type="InterPro" id="IPR042087">
    <property type="entry name" value="DNA_pol_B_thumb"/>
</dbReference>
<evidence type="ECO:0000313" key="28">
    <source>
        <dbReference type="Proteomes" id="UP000030762"/>
    </source>
</evidence>
<dbReference type="FunFam" id="1.10.132.60:FF:000007">
    <property type="entry name" value="DNA polymerase"/>
    <property type="match status" value="1"/>
</dbReference>
<evidence type="ECO:0000256" key="9">
    <source>
        <dbReference type="ARBA" id="ARBA00022763"/>
    </source>
</evidence>
<dbReference type="GO" id="GO:0000724">
    <property type="term" value="P:double-strand break repair via homologous recombination"/>
    <property type="evidence" value="ECO:0007669"/>
    <property type="project" value="TreeGrafter"/>
</dbReference>
<sequence length="1468" mass="163257">MVGSQDAGLLRVEVIDVSYYLAKPLPPRAAHALPEGPCYERARVVPVVRVFGATPEGPKCCLHVHGVFPYFYMRCEKDPAFDDIESLMALLPTIGRDIEAGLRTLATAQESGAPKTKAKGPIPPSIAKLVIVKGIPFYGYHAAEEFFVKVFYYDPAKTSRIVQVVESGLVASRVFQPYEAHIPYLLQMFADYHIEGMNYLRVRNATFRTREGPTMDWPIRQSSCALEADVSCKNILNPHYINGAADACYVPSLSTLWEEEKQRRRDQGLAATPETAPSIPRHEQHQRASPDGTEMPGPLSQSHFTRRMWASLNEILAQTTSALDTSIRSESEGDFSGGLDDSTFAYSQMEERDEDNPVVDKASDELLLLLSRLQEARKNECDEIDGGDVSADDGDATDDEMSEEALHARAILDSQRAYERAFSQEEPLDAPEDNMVDETESSTAWWERDQSICESQCSIHELGAPRVTQSPEQSQVDVSMDVEATQPMPSQRLIRHTWQYAVPPPSLHDLLPLPPSTTPSVHYSVASDVPEKPVVFAGQRCAFPKPGIDHLPPFPSVSTPTLQSLQKESSSLHQRVRRRRTPLRLPPTLAELQASTQGASPHSSTQTLSGTTQPAVPRPSHLHISNITVLSLEVHANTRGDLLPDPAFDAVEAVAAVVDVTFQEVQTRRYHLLVVDAAASTTMHLSLHGHVYEVEYVASEAALIERLVACVQQWDPDFLVGFEIQQASYGYLIDRAAALDPPINLIQVLSRLPRTRMDARNQAAADGNIGVMYGMKKASGIWMYGRHILNLWRCARSELKLARYTFEAVVASVLKRPFPKHSHATLTQWFTAGGSLRLRALEALAAHTEVTLKLMDRLQLITRTSEMARLFGIDFFSVLSRGSQYRVEAVNIRVTKRLKYIMVSANRAQVAAQPPMEVIPLVMEPLSSFYAEPIVVLDFQSLYPSMVIAYNICYSTCFGRLGNGLDPSLESVLGVVADHHVDVDALRAAGNGTIITPNGALFCPKSMRSGVLPLVLSEILSTRIMIKQAMKQTSDKRLLKVLDARQLALKMIANVTYGYTAASFSGRMPCAQIADAIVHSGRVTLEAAVRLVEAHPTWHAKVVYGDTDSLFVQLRGRSLADAWAIGQEIANDVTAINPKPVCLKLEKVYMGSFLVSKKRYVGYKFEGPTQAKGVLDAKGIETIRRDSCGVVQKPMRRWLELLFQTRDVSAGKKYLQTYWRHMHSQRIPLRDFIFAKEVRLGTYAGQGPPAVLVATKAMAKDPRAEPRYAERVAYVVVRGPPGARLMDLVVPPESLVQHQKYTLNIEYYITKQILPSFERLALLMGVNVRQWYMELPRAVEKATTHRGASSVMRIDAYYTSQHCVLCGVLNLHPRGLNSGAWLCRDCKASAGASYFLLESETSSLERQLSAVRRVCLQCLGGTTFGATWHDRTRMVCHNDDCDVWSVWLRAVTLYEKCSAYPALVENPR</sequence>
<dbReference type="SUPFAM" id="SSF53098">
    <property type="entry name" value="Ribonuclease H-like"/>
    <property type="match status" value="1"/>
</dbReference>
<dbReference type="InParanoid" id="T0R4D0"/>
<dbReference type="InterPro" id="IPR023211">
    <property type="entry name" value="DNA_pol_palm_dom_sf"/>
</dbReference>
<accession>T0R4D0</accession>
<keyword evidence="15 20" id="KW-0238">DNA-binding</keyword>
<keyword evidence="10 20" id="KW-0863">Zinc-finger</keyword>
<evidence type="ECO:0000256" key="4">
    <source>
        <dbReference type="ARBA" id="ARBA00022485"/>
    </source>
</evidence>
<evidence type="ECO:0000259" key="23">
    <source>
        <dbReference type="Pfam" id="PF03104"/>
    </source>
</evidence>
<organism evidence="27 28">
    <name type="scientific">Saprolegnia diclina (strain VS20)</name>
    <dbReference type="NCBI Taxonomy" id="1156394"/>
    <lineage>
        <taxon>Eukaryota</taxon>
        <taxon>Sar</taxon>
        <taxon>Stramenopiles</taxon>
        <taxon>Oomycota</taxon>
        <taxon>Saprolegniomycetes</taxon>
        <taxon>Saprolegniales</taxon>
        <taxon>Saprolegniaceae</taxon>
        <taxon>Saprolegnia</taxon>
    </lineage>
</organism>
<dbReference type="GO" id="GO:0003677">
    <property type="term" value="F:DNA binding"/>
    <property type="evidence" value="ECO:0007669"/>
    <property type="project" value="UniProtKB-KW"/>
</dbReference>
<evidence type="ECO:0000256" key="5">
    <source>
        <dbReference type="ARBA" id="ARBA00022679"/>
    </source>
</evidence>
<dbReference type="eggNOG" id="KOG0968">
    <property type="taxonomic scope" value="Eukaryota"/>
</dbReference>
<dbReference type="EC" id="2.7.7.7" evidence="20"/>
<reference evidence="27 28" key="1">
    <citation type="submission" date="2012-04" db="EMBL/GenBank/DDBJ databases">
        <title>The Genome Sequence of Saprolegnia declina VS20.</title>
        <authorList>
            <consortium name="The Broad Institute Genome Sequencing Platform"/>
            <person name="Russ C."/>
            <person name="Nusbaum C."/>
            <person name="Tyler B."/>
            <person name="van West P."/>
            <person name="Dieguez-Uribeondo J."/>
            <person name="de Bruijn I."/>
            <person name="Tripathy S."/>
            <person name="Jiang R."/>
            <person name="Young S.K."/>
            <person name="Zeng Q."/>
            <person name="Gargeya S."/>
            <person name="Fitzgerald M."/>
            <person name="Haas B."/>
            <person name="Abouelleil A."/>
            <person name="Alvarado L."/>
            <person name="Arachchi H.M."/>
            <person name="Berlin A."/>
            <person name="Chapman S.B."/>
            <person name="Goldberg J."/>
            <person name="Griggs A."/>
            <person name="Gujja S."/>
            <person name="Hansen M."/>
            <person name="Howarth C."/>
            <person name="Imamovic A."/>
            <person name="Larimer J."/>
            <person name="McCowen C."/>
            <person name="Montmayeur A."/>
            <person name="Murphy C."/>
            <person name="Neiman D."/>
            <person name="Pearson M."/>
            <person name="Priest M."/>
            <person name="Roberts A."/>
            <person name="Saif S."/>
            <person name="Shea T."/>
            <person name="Sisk P."/>
            <person name="Sykes S."/>
            <person name="Wortman J."/>
            <person name="Nusbaum C."/>
            <person name="Birren B."/>
        </authorList>
    </citation>
    <scope>NUCLEOTIDE SEQUENCE [LARGE SCALE GENOMIC DNA]</scope>
    <source>
        <strain evidence="27 28">VS20</strain>
    </source>
</reference>
<dbReference type="InterPro" id="IPR056435">
    <property type="entry name" value="DPOD/Z_N"/>
</dbReference>
<evidence type="ECO:0000256" key="7">
    <source>
        <dbReference type="ARBA" id="ARBA00022705"/>
    </source>
</evidence>
<dbReference type="GO" id="GO:0006260">
    <property type="term" value="P:DNA replication"/>
    <property type="evidence" value="ECO:0007669"/>
    <property type="project" value="UniProtKB-KW"/>
</dbReference>
<dbReference type="PANTHER" id="PTHR45812:SF1">
    <property type="entry name" value="DNA POLYMERASE ZETA CATALYTIC SUBUNIT"/>
    <property type="match status" value="1"/>
</dbReference>
<evidence type="ECO:0000256" key="21">
    <source>
        <dbReference type="SAM" id="MobiDB-lite"/>
    </source>
</evidence>
<dbReference type="PROSITE" id="PS00116">
    <property type="entry name" value="DNA_POLYMERASE_B"/>
    <property type="match status" value="1"/>
</dbReference>
<evidence type="ECO:0000256" key="11">
    <source>
        <dbReference type="ARBA" id="ARBA00022833"/>
    </source>
</evidence>
<evidence type="ECO:0000259" key="25">
    <source>
        <dbReference type="Pfam" id="PF24055"/>
    </source>
</evidence>
<dbReference type="InterPro" id="IPR017964">
    <property type="entry name" value="DNA-dir_DNA_pol_B_CS"/>
</dbReference>
<dbReference type="GO" id="GO:0042276">
    <property type="term" value="P:error-prone translesion synthesis"/>
    <property type="evidence" value="ECO:0007669"/>
    <property type="project" value="TreeGrafter"/>
</dbReference>
<dbReference type="OrthoDB" id="2414538at2759"/>
<comment type="catalytic activity">
    <reaction evidence="18 20">
        <text>DNA(n) + a 2'-deoxyribonucleoside 5'-triphosphate = DNA(n+1) + diphosphate</text>
        <dbReference type="Rhea" id="RHEA:22508"/>
        <dbReference type="Rhea" id="RHEA-COMP:17339"/>
        <dbReference type="Rhea" id="RHEA-COMP:17340"/>
        <dbReference type="ChEBI" id="CHEBI:33019"/>
        <dbReference type="ChEBI" id="CHEBI:61560"/>
        <dbReference type="ChEBI" id="CHEBI:173112"/>
        <dbReference type="EC" id="2.7.7.7"/>
    </reaction>
</comment>
<protein>
    <recommendedName>
        <fullName evidence="20">DNA polymerase</fullName>
        <ecNumber evidence="20">2.7.7.7</ecNumber>
    </recommendedName>
</protein>
<dbReference type="FunFam" id="1.10.287.690:FF:000002">
    <property type="entry name" value="DNA polymerase zeta"/>
    <property type="match status" value="1"/>
</dbReference>
<dbReference type="InterPro" id="IPR036397">
    <property type="entry name" value="RNaseH_sf"/>
</dbReference>
<keyword evidence="28" id="KW-1185">Reference proteome</keyword>
<proteinExistence type="inferred from homology"/>
<evidence type="ECO:0000256" key="18">
    <source>
        <dbReference type="ARBA" id="ARBA00049244"/>
    </source>
</evidence>
<feature type="domain" description="DNA polymerase zeta catalytic subunit N-terminal" evidence="26">
    <location>
        <begin position="10"/>
        <end position="65"/>
    </location>
</feature>
<evidence type="ECO:0000256" key="10">
    <source>
        <dbReference type="ARBA" id="ARBA00022771"/>
    </source>
</evidence>
<evidence type="ECO:0000256" key="1">
    <source>
        <dbReference type="ARBA" id="ARBA00001966"/>
    </source>
</evidence>
<dbReference type="InterPro" id="IPR006172">
    <property type="entry name" value="DNA-dir_DNA_pol_B"/>
</dbReference>
<dbReference type="GO" id="GO:0000166">
    <property type="term" value="F:nucleotide binding"/>
    <property type="evidence" value="ECO:0007669"/>
    <property type="project" value="InterPro"/>
</dbReference>
<dbReference type="InterPro" id="IPR012337">
    <property type="entry name" value="RNaseH-like_sf"/>
</dbReference>
<comment type="similarity">
    <text evidence="3 20">Belongs to the DNA polymerase type-B family.</text>
</comment>
<name>T0R4D0_SAPDV</name>
<dbReference type="Pfam" id="PF24055">
    <property type="entry name" value="POL3_N"/>
    <property type="match status" value="1"/>
</dbReference>
<evidence type="ECO:0000259" key="26">
    <source>
        <dbReference type="Pfam" id="PF24065"/>
    </source>
</evidence>
<dbReference type="InterPro" id="IPR030559">
    <property type="entry name" value="PolZ_Rev3"/>
</dbReference>
<dbReference type="Pfam" id="PF24065">
    <property type="entry name" value="REV3_N"/>
    <property type="match status" value="1"/>
</dbReference>
<dbReference type="InterPro" id="IPR006133">
    <property type="entry name" value="DNA-dir_DNA_pol_B_exonuc"/>
</dbReference>